<gene>
    <name evidence="3" type="ORF">THITE_110267</name>
</gene>
<accession>G2R4E1</accession>
<dbReference type="EMBL" id="CP003010">
    <property type="protein sequence ID" value="AEO66885.1"/>
    <property type="molecule type" value="Genomic_DNA"/>
</dbReference>
<organism evidence="3 4">
    <name type="scientific">Thermothielavioides terrestris (strain ATCC 38088 / NRRL 8126)</name>
    <name type="common">Thielavia terrestris</name>
    <dbReference type="NCBI Taxonomy" id="578455"/>
    <lineage>
        <taxon>Eukaryota</taxon>
        <taxon>Fungi</taxon>
        <taxon>Dikarya</taxon>
        <taxon>Ascomycota</taxon>
        <taxon>Pezizomycotina</taxon>
        <taxon>Sordariomycetes</taxon>
        <taxon>Sordariomycetidae</taxon>
        <taxon>Sordariales</taxon>
        <taxon>Chaetomiaceae</taxon>
        <taxon>Thermothielavioides</taxon>
        <taxon>Thermothielavioides terrestris</taxon>
    </lineage>
</organism>
<feature type="signal peptide" evidence="2">
    <location>
        <begin position="1"/>
        <end position="27"/>
    </location>
</feature>
<protein>
    <submittedName>
        <fullName evidence="3">Uncharacterized protein</fullName>
    </submittedName>
</protein>
<evidence type="ECO:0000313" key="4">
    <source>
        <dbReference type="Proteomes" id="UP000008181"/>
    </source>
</evidence>
<name>G2R4E1_THETT</name>
<proteinExistence type="predicted"/>
<dbReference type="AlphaFoldDB" id="G2R4E1"/>
<dbReference type="Proteomes" id="UP000008181">
    <property type="component" value="Chromosome 2"/>
</dbReference>
<feature type="region of interest" description="Disordered" evidence="1">
    <location>
        <begin position="65"/>
        <end position="91"/>
    </location>
</feature>
<reference evidence="3 4" key="1">
    <citation type="journal article" date="2011" name="Nat. Biotechnol.">
        <title>Comparative genomic analysis of the thermophilic biomass-degrading fungi Myceliophthora thermophila and Thielavia terrestris.</title>
        <authorList>
            <person name="Berka R.M."/>
            <person name="Grigoriev I.V."/>
            <person name="Otillar R."/>
            <person name="Salamov A."/>
            <person name="Grimwood J."/>
            <person name="Reid I."/>
            <person name="Ishmael N."/>
            <person name="John T."/>
            <person name="Darmond C."/>
            <person name="Moisan M.-C."/>
            <person name="Henrissat B."/>
            <person name="Coutinho P.M."/>
            <person name="Lombard V."/>
            <person name="Natvig D.O."/>
            <person name="Lindquist E."/>
            <person name="Schmutz J."/>
            <person name="Lucas S."/>
            <person name="Harris P."/>
            <person name="Powlowski J."/>
            <person name="Bellemare A."/>
            <person name="Taylor D."/>
            <person name="Butler G."/>
            <person name="de Vries R.P."/>
            <person name="Allijn I.E."/>
            <person name="van den Brink J."/>
            <person name="Ushinsky S."/>
            <person name="Storms R."/>
            <person name="Powell A.J."/>
            <person name="Paulsen I.T."/>
            <person name="Elbourne L.D.H."/>
            <person name="Baker S.E."/>
            <person name="Magnuson J."/>
            <person name="LaBoissiere S."/>
            <person name="Clutterbuck A.J."/>
            <person name="Martinez D."/>
            <person name="Wogulis M."/>
            <person name="de Leon A.L."/>
            <person name="Rey M.W."/>
            <person name="Tsang A."/>
        </authorList>
    </citation>
    <scope>NUCLEOTIDE SEQUENCE [LARGE SCALE GENOMIC DNA]</scope>
    <source>
        <strain evidence="4">ATCC 38088 / NRRL 8126</strain>
    </source>
</reference>
<keyword evidence="2" id="KW-0732">Signal</keyword>
<dbReference type="RefSeq" id="XP_003653221.1">
    <property type="nucleotide sequence ID" value="XM_003653173.1"/>
</dbReference>
<evidence type="ECO:0000256" key="2">
    <source>
        <dbReference type="SAM" id="SignalP"/>
    </source>
</evidence>
<evidence type="ECO:0000256" key="1">
    <source>
        <dbReference type="SAM" id="MobiDB-lite"/>
    </source>
</evidence>
<evidence type="ECO:0000313" key="3">
    <source>
        <dbReference type="EMBL" id="AEO66885.1"/>
    </source>
</evidence>
<sequence>MPGAAALKPNTLLVIFLLGHITRPWESVNKSRMFRSWHLRMGPAVEQTFGIVFGASSPTITRERPVAVGRSRSSDGSMPGPKSSGSRCGQSGGNAFGANAVTYDMSDYGINGGTGVSSPSLKDDNSVKAALFPAAIKRRRQRG</sequence>
<feature type="chain" id="PRO_5003436886" evidence="2">
    <location>
        <begin position="28"/>
        <end position="143"/>
    </location>
</feature>
<keyword evidence="4" id="KW-1185">Reference proteome</keyword>
<dbReference type="GeneID" id="11514906"/>
<dbReference type="HOGENOM" id="CLU_1807561_0_0_1"/>
<dbReference type="KEGG" id="ttt:THITE_110267"/>